<dbReference type="InterPro" id="IPR035892">
    <property type="entry name" value="C2_domain_sf"/>
</dbReference>
<feature type="domain" description="C2 tensin-type" evidence="3">
    <location>
        <begin position="314"/>
        <end position="447"/>
    </location>
</feature>
<feature type="region of interest" description="Disordered" evidence="1">
    <location>
        <begin position="1"/>
        <end position="26"/>
    </location>
</feature>
<dbReference type="Gene3D" id="3.90.190.10">
    <property type="entry name" value="Protein tyrosine phosphatase superfamily"/>
    <property type="match status" value="1"/>
</dbReference>
<dbReference type="PANTHER" id="PTHR45734:SF10">
    <property type="entry name" value="BLISTERY, ISOFORM A"/>
    <property type="match status" value="1"/>
</dbReference>
<evidence type="ECO:0000259" key="3">
    <source>
        <dbReference type="PROSITE" id="PS51182"/>
    </source>
</evidence>
<proteinExistence type="predicted"/>
<dbReference type="SUPFAM" id="SSF49562">
    <property type="entry name" value="C2 domain (Calcium/lipid-binding domain, CaLB)"/>
    <property type="match status" value="1"/>
</dbReference>
<feature type="compositionally biased region" description="Polar residues" evidence="1">
    <location>
        <begin position="85"/>
        <end position="100"/>
    </location>
</feature>
<feature type="region of interest" description="Disordered" evidence="1">
    <location>
        <begin position="82"/>
        <end position="132"/>
    </location>
</feature>
<comment type="caution">
    <text evidence="4">The sequence shown here is derived from an EMBL/GenBank/DDBJ whole genome shotgun (WGS) entry which is preliminary data.</text>
</comment>
<evidence type="ECO:0000259" key="2">
    <source>
        <dbReference type="PROSITE" id="PS51181"/>
    </source>
</evidence>
<dbReference type="InterPro" id="IPR051484">
    <property type="entry name" value="Tensin_PTEN_phosphatase"/>
</dbReference>
<organism evidence="4 5">
    <name type="scientific">Ditylenchus destructor</name>
    <dbReference type="NCBI Taxonomy" id="166010"/>
    <lineage>
        <taxon>Eukaryota</taxon>
        <taxon>Metazoa</taxon>
        <taxon>Ecdysozoa</taxon>
        <taxon>Nematoda</taxon>
        <taxon>Chromadorea</taxon>
        <taxon>Rhabditida</taxon>
        <taxon>Tylenchina</taxon>
        <taxon>Tylenchomorpha</taxon>
        <taxon>Sphaerularioidea</taxon>
        <taxon>Anguinidae</taxon>
        <taxon>Anguininae</taxon>
        <taxon>Ditylenchus</taxon>
    </lineage>
</organism>
<dbReference type="EMBL" id="JAKKPZ010000009">
    <property type="protein sequence ID" value="KAI1717397.1"/>
    <property type="molecule type" value="Genomic_DNA"/>
</dbReference>
<dbReference type="Pfam" id="PF10409">
    <property type="entry name" value="PTEN_C2"/>
    <property type="match status" value="1"/>
</dbReference>
<name>A0AAD4N4B2_9BILA</name>
<feature type="compositionally biased region" description="Basic and acidic residues" evidence="1">
    <location>
        <begin position="14"/>
        <end position="24"/>
    </location>
</feature>
<dbReference type="SUPFAM" id="SSF52799">
    <property type="entry name" value="(Phosphotyrosine protein) phosphatases II"/>
    <property type="match status" value="1"/>
</dbReference>
<dbReference type="InterPro" id="IPR014020">
    <property type="entry name" value="Tensin_C2-dom"/>
</dbReference>
<sequence>MDIENDSPNYNDNIRCKAQNDRPKSPLKSARLYVKSAFDSLFYGHAKAASVDLIATKSRICSQSPPLVKKMFRLQNQWHEGMEENGTNGRQKSSTDNSPSMPFIKDFNKKNKIHQGKKNISTRSKGDMNGTNENVLETEEQGFTFTQITNRIAALTFETNIPDNVYKTRMREISDGLKRNFPDQYKIFNVSQKRSDLGRANSGMVVELGWPDTLAPPLDRLCSICKQIENWLCASHKYIAIIHCKGWCSRAAIVVAAYLHYTNICRIGAESVEDKFSMQLFSEKYLGPGYGQPSHKRYLKYFANLLLGAVKVNPAAIFLKRIQLNNLSVSRNAVVKIYERMKLIYTSESFHLKDSTSLELSGINSGPMSLKGDVLIKCFQIPNSETEGHQNKEWQLLFQCQFNTCALDFGKSVKMEKLTFYKEEIDLIFADTSVDNQASIELLFLLDPPDPMEVSRKSRSKIAKPRTKSTSPISSKSADSHVRQHSQDFSRADSYENFEKPEVQRGMHMRTANRHSGIELLIEAKLTYSAYWAE</sequence>
<feature type="compositionally biased region" description="Polar residues" evidence="1">
    <location>
        <begin position="1"/>
        <end position="12"/>
    </location>
</feature>
<dbReference type="InterPro" id="IPR029021">
    <property type="entry name" value="Prot-tyrosine_phosphatase-like"/>
</dbReference>
<feature type="region of interest" description="Disordered" evidence="1">
    <location>
        <begin position="452"/>
        <end position="497"/>
    </location>
</feature>
<feature type="compositionally biased region" description="Basic residues" evidence="1">
    <location>
        <begin position="457"/>
        <end position="467"/>
    </location>
</feature>
<dbReference type="Proteomes" id="UP001201812">
    <property type="component" value="Unassembled WGS sequence"/>
</dbReference>
<evidence type="ECO:0000313" key="4">
    <source>
        <dbReference type="EMBL" id="KAI1717397.1"/>
    </source>
</evidence>
<feature type="compositionally biased region" description="Polar residues" evidence="1">
    <location>
        <begin position="118"/>
        <end position="132"/>
    </location>
</feature>
<evidence type="ECO:0000256" key="1">
    <source>
        <dbReference type="SAM" id="MobiDB-lite"/>
    </source>
</evidence>
<dbReference type="PANTHER" id="PTHR45734">
    <property type="entry name" value="TENSIN"/>
    <property type="match status" value="1"/>
</dbReference>
<dbReference type="AlphaFoldDB" id="A0AAD4N4B2"/>
<dbReference type="PROSITE" id="PS51181">
    <property type="entry name" value="PPASE_TENSIN"/>
    <property type="match status" value="1"/>
</dbReference>
<protein>
    <submittedName>
        <fullName evidence="4">C2 domain of PTEN tumor-suppressor protein domain-containing protein</fullName>
    </submittedName>
</protein>
<dbReference type="SMART" id="SM01326">
    <property type="entry name" value="PTEN_C2"/>
    <property type="match status" value="1"/>
</dbReference>
<keyword evidence="5" id="KW-1185">Reference proteome</keyword>
<feature type="compositionally biased region" description="Polar residues" evidence="1">
    <location>
        <begin position="468"/>
        <end position="477"/>
    </location>
</feature>
<dbReference type="InterPro" id="IPR029023">
    <property type="entry name" value="Tensin_phosphatase"/>
</dbReference>
<dbReference type="Gene3D" id="2.60.40.1110">
    <property type="match status" value="1"/>
</dbReference>
<feature type="domain" description="Phosphatase tensin-type" evidence="2">
    <location>
        <begin position="134"/>
        <end position="309"/>
    </location>
</feature>
<evidence type="ECO:0000313" key="5">
    <source>
        <dbReference type="Proteomes" id="UP001201812"/>
    </source>
</evidence>
<dbReference type="PROSITE" id="PS51182">
    <property type="entry name" value="C2_TENSIN"/>
    <property type="match status" value="1"/>
</dbReference>
<reference evidence="4" key="1">
    <citation type="submission" date="2022-01" db="EMBL/GenBank/DDBJ databases">
        <title>Genome Sequence Resource for Two Populations of Ditylenchus destructor, the Migratory Endoparasitic Phytonematode.</title>
        <authorList>
            <person name="Zhang H."/>
            <person name="Lin R."/>
            <person name="Xie B."/>
        </authorList>
    </citation>
    <scope>NUCLEOTIDE SEQUENCE</scope>
    <source>
        <strain evidence="4">BazhouSP</strain>
    </source>
</reference>
<dbReference type="GO" id="GO:0005925">
    <property type="term" value="C:focal adhesion"/>
    <property type="evidence" value="ECO:0007669"/>
    <property type="project" value="TreeGrafter"/>
</dbReference>
<accession>A0AAD4N4B2</accession>
<feature type="compositionally biased region" description="Basic and acidic residues" evidence="1">
    <location>
        <begin position="478"/>
        <end position="497"/>
    </location>
</feature>
<gene>
    <name evidence="4" type="ORF">DdX_07143</name>
</gene>